<accession>A0ABQ4S330</accession>
<reference evidence="4" key="2">
    <citation type="submission" date="2021-08" db="EMBL/GenBank/DDBJ databases">
        <authorList>
            <person name="Tani A."/>
            <person name="Ola A."/>
            <person name="Ogura Y."/>
            <person name="Katsura K."/>
            <person name="Hayashi T."/>
        </authorList>
    </citation>
    <scope>NUCLEOTIDE SEQUENCE</scope>
    <source>
        <strain evidence="4">DSM 19015</strain>
    </source>
</reference>
<dbReference type="RefSeq" id="WP_238246589.1">
    <property type="nucleotide sequence ID" value="NZ_BPQP01000089.1"/>
</dbReference>
<protein>
    <recommendedName>
        <fullName evidence="3">4-oxalocrotonate tautomerase-like domain-containing protein</fullName>
    </recommendedName>
</protein>
<keyword evidence="5" id="KW-1185">Reference proteome</keyword>
<dbReference type="EMBL" id="BPQP01000089">
    <property type="protein sequence ID" value="GJD97536.1"/>
    <property type="molecule type" value="Genomic_DNA"/>
</dbReference>
<dbReference type="Pfam" id="PF01361">
    <property type="entry name" value="Tautomerase"/>
    <property type="match status" value="1"/>
</dbReference>
<comment type="similarity">
    <text evidence="1">Belongs to the 4-oxalocrotonate tautomerase family.</text>
</comment>
<keyword evidence="2" id="KW-0413">Isomerase</keyword>
<gene>
    <name evidence="4" type="ORF">OCOJLMKI_4768</name>
</gene>
<dbReference type="SUPFAM" id="SSF55331">
    <property type="entry name" value="Tautomerase/MIF"/>
    <property type="match status" value="1"/>
</dbReference>
<name>A0ABQ4S330_9HYPH</name>
<dbReference type="InterPro" id="IPR014347">
    <property type="entry name" value="Tautomerase/MIF_sf"/>
</dbReference>
<dbReference type="PANTHER" id="PTHR35530">
    <property type="entry name" value="TAUTOMERASE-RELATED"/>
    <property type="match status" value="1"/>
</dbReference>
<feature type="domain" description="4-oxalocrotonate tautomerase-like" evidence="3">
    <location>
        <begin position="68"/>
        <end position="122"/>
    </location>
</feature>
<sequence length="137" mass="14685">MPIITVLVSPRDPVSDLEQRAAAIAVRASTERLGKRPELTAVVVRQIDPAHWFVGGPSLAAQGRSSVFVEIKVVDGTNTKEQKEAFIAEIFAGMGDLLGDLHPESYVHVDEVSADAYGFGGLTQERRFIAGRLGVAA</sequence>
<dbReference type="Proteomes" id="UP001055125">
    <property type="component" value="Unassembled WGS sequence"/>
</dbReference>
<evidence type="ECO:0000259" key="3">
    <source>
        <dbReference type="Pfam" id="PF01361"/>
    </source>
</evidence>
<evidence type="ECO:0000313" key="4">
    <source>
        <dbReference type="EMBL" id="GJD97536.1"/>
    </source>
</evidence>
<evidence type="ECO:0000256" key="1">
    <source>
        <dbReference type="ARBA" id="ARBA00006723"/>
    </source>
</evidence>
<dbReference type="Gene3D" id="3.30.429.10">
    <property type="entry name" value="Macrophage Migration Inhibitory Factor"/>
    <property type="match status" value="2"/>
</dbReference>
<organism evidence="4 5">
    <name type="scientific">Methylobacterium iners</name>
    <dbReference type="NCBI Taxonomy" id="418707"/>
    <lineage>
        <taxon>Bacteria</taxon>
        <taxon>Pseudomonadati</taxon>
        <taxon>Pseudomonadota</taxon>
        <taxon>Alphaproteobacteria</taxon>
        <taxon>Hyphomicrobiales</taxon>
        <taxon>Methylobacteriaceae</taxon>
        <taxon>Methylobacterium</taxon>
    </lineage>
</organism>
<reference evidence="4" key="1">
    <citation type="journal article" date="2021" name="Front. Microbiol.">
        <title>Comprehensive Comparative Genomics and Phenotyping of Methylobacterium Species.</title>
        <authorList>
            <person name="Alessa O."/>
            <person name="Ogura Y."/>
            <person name="Fujitani Y."/>
            <person name="Takami H."/>
            <person name="Hayashi T."/>
            <person name="Sahin N."/>
            <person name="Tani A."/>
        </authorList>
    </citation>
    <scope>NUCLEOTIDE SEQUENCE</scope>
    <source>
        <strain evidence="4">DSM 19015</strain>
    </source>
</reference>
<dbReference type="PANTHER" id="PTHR35530:SF2">
    <property type="entry name" value="BSL4019 PROTEIN"/>
    <property type="match status" value="1"/>
</dbReference>
<evidence type="ECO:0000313" key="5">
    <source>
        <dbReference type="Proteomes" id="UP001055125"/>
    </source>
</evidence>
<evidence type="ECO:0000256" key="2">
    <source>
        <dbReference type="ARBA" id="ARBA00023235"/>
    </source>
</evidence>
<dbReference type="InterPro" id="IPR004370">
    <property type="entry name" value="4-OT-like_dom"/>
</dbReference>
<proteinExistence type="inferred from homology"/>
<comment type="caution">
    <text evidence="4">The sequence shown here is derived from an EMBL/GenBank/DDBJ whole genome shotgun (WGS) entry which is preliminary data.</text>
</comment>